<dbReference type="EMBL" id="FOQK01000039">
    <property type="protein sequence ID" value="SFI43663.1"/>
    <property type="molecule type" value="Genomic_DNA"/>
</dbReference>
<evidence type="ECO:0000313" key="2">
    <source>
        <dbReference type="Proteomes" id="UP000183639"/>
    </source>
</evidence>
<evidence type="ECO:0000313" key="1">
    <source>
        <dbReference type="EMBL" id="SFI43663.1"/>
    </source>
</evidence>
<accession>A0A1I3I7F0</accession>
<name>A0A1I3I7F0_SELRU</name>
<dbReference type="RefSeq" id="WP_075445810.1">
    <property type="nucleotide sequence ID" value="NZ_FOQK01000039.1"/>
</dbReference>
<protein>
    <submittedName>
        <fullName evidence="1">Uncharacterized protein</fullName>
    </submittedName>
</protein>
<dbReference type="Proteomes" id="UP000183639">
    <property type="component" value="Unassembled WGS sequence"/>
</dbReference>
<sequence>MDIILTIDHLQAAHIGACLQRASLTGHTPIIPENALLNRWQALLMQSQPLAIHIPAGGFTAHDVLAIVMAIQKYGNPACAKLWGQVYTYLTCIAAAKVPASCIDLGTIRGRRAFMTYMDGHDHACGIRRPSQPMTHNTYLLQGGIRYAFA</sequence>
<organism evidence="1 2">
    <name type="scientific">Selenomonas ruminantium</name>
    <dbReference type="NCBI Taxonomy" id="971"/>
    <lineage>
        <taxon>Bacteria</taxon>
        <taxon>Bacillati</taxon>
        <taxon>Bacillota</taxon>
        <taxon>Negativicutes</taxon>
        <taxon>Selenomonadales</taxon>
        <taxon>Selenomonadaceae</taxon>
        <taxon>Selenomonas</taxon>
    </lineage>
</organism>
<gene>
    <name evidence="1" type="ORF">SAMN04487861_13914</name>
</gene>
<reference evidence="1 2" key="1">
    <citation type="submission" date="2016-10" db="EMBL/GenBank/DDBJ databases">
        <authorList>
            <person name="de Groot N.N."/>
        </authorList>
    </citation>
    <scope>NUCLEOTIDE SEQUENCE [LARGE SCALE GENOMIC DNA]</scope>
    <source>
        <strain evidence="1 2">Z108</strain>
    </source>
</reference>
<dbReference type="AlphaFoldDB" id="A0A1I3I7F0"/>
<proteinExistence type="predicted"/>